<sequence length="83" mass="8958">MRLYLITLACSAAISLLAGTGSLSAVHQLSVQPCLRPWPQLVHHCHREADGVGVGAAKPVALMGHGVERGNVMHWLWRKLPSV</sequence>
<organism evidence="2 3">
    <name type="scientific">Tetradesmus obliquus</name>
    <name type="common">Green alga</name>
    <name type="synonym">Acutodesmus obliquus</name>
    <dbReference type="NCBI Taxonomy" id="3088"/>
    <lineage>
        <taxon>Eukaryota</taxon>
        <taxon>Viridiplantae</taxon>
        <taxon>Chlorophyta</taxon>
        <taxon>core chlorophytes</taxon>
        <taxon>Chlorophyceae</taxon>
        <taxon>CS clade</taxon>
        <taxon>Sphaeropleales</taxon>
        <taxon>Scenedesmaceae</taxon>
        <taxon>Tetradesmus</taxon>
    </lineage>
</organism>
<evidence type="ECO:0000313" key="3">
    <source>
        <dbReference type="Proteomes" id="UP001244341"/>
    </source>
</evidence>
<evidence type="ECO:0008006" key="4">
    <source>
        <dbReference type="Google" id="ProtNLM"/>
    </source>
</evidence>
<name>A0ABY8TR90_TETOB</name>
<evidence type="ECO:0000256" key="1">
    <source>
        <dbReference type="SAM" id="SignalP"/>
    </source>
</evidence>
<proteinExistence type="predicted"/>
<reference evidence="2 3" key="1">
    <citation type="submission" date="2023-05" db="EMBL/GenBank/DDBJ databases">
        <title>A 100% complete, gapless, phased diploid assembly of the Scenedesmus obliquus UTEX 3031 genome.</title>
        <authorList>
            <person name="Biondi T.C."/>
            <person name="Hanschen E.R."/>
            <person name="Kwon T."/>
            <person name="Eng W."/>
            <person name="Kruse C.P.S."/>
            <person name="Koehler S.I."/>
            <person name="Kunde Y."/>
            <person name="Gleasner C.D."/>
            <person name="You Mak K.T."/>
            <person name="Polle J."/>
            <person name="Hovde B.T."/>
            <person name="Starkenburg S.R."/>
        </authorList>
    </citation>
    <scope>NUCLEOTIDE SEQUENCE [LARGE SCALE GENOMIC DNA]</scope>
    <source>
        <strain evidence="2 3">DOE0152z</strain>
    </source>
</reference>
<keyword evidence="1" id="KW-0732">Signal</keyword>
<dbReference type="EMBL" id="CP126210">
    <property type="protein sequence ID" value="WIA11389.1"/>
    <property type="molecule type" value="Genomic_DNA"/>
</dbReference>
<evidence type="ECO:0000313" key="2">
    <source>
        <dbReference type="EMBL" id="WIA11389.1"/>
    </source>
</evidence>
<protein>
    <recommendedName>
        <fullName evidence="4">Secreted protein</fullName>
    </recommendedName>
</protein>
<feature type="signal peptide" evidence="1">
    <location>
        <begin position="1"/>
        <end position="25"/>
    </location>
</feature>
<accession>A0ABY8TR90</accession>
<dbReference type="Proteomes" id="UP001244341">
    <property type="component" value="Chromosome 3b"/>
</dbReference>
<gene>
    <name evidence="2" type="ORF">OEZ85_011507</name>
</gene>
<feature type="chain" id="PRO_5046290331" description="Secreted protein" evidence="1">
    <location>
        <begin position="26"/>
        <end position="83"/>
    </location>
</feature>
<keyword evidence="3" id="KW-1185">Reference proteome</keyword>